<comment type="similarity">
    <text evidence="7">Belongs to the binding-protein-dependent transport system permease family.</text>
</comment>
<dbReference type="Pfam" id="PF00528">
    <property type="entry name" value="BPD_transp_1"/>
    <property type="match status" value="1"/>
</dbReference>
<feature type="transmembrane region" description="Helical" evidence="7">
    <location>
        <begin position="224"/>
        <end position="244"/>
    </location>
</feature>
<keyword evidence="4 7" id="KW-0812">Transmembrane</keyword>
<dbReference type="SUPFAM" id="SSF161098">
    <property type="entry name" value="MetI-like"/>
    <property type="match status" value="1"/>
</dbReference>
<feature type="transmembrane region" description="Helical" evidence="7">
    <location>
        <begin position="145"/>
        <end position="165"/>
    </location>
</feature>
<feature type="transmembrane region" description="Helical" evidence="7">
    <location>
        <begin position="21"/>
        <end position="43"/>
    </location>
</feature>
<evidence type="ECO:0000259" key="8">
    <source>
        <dbReference type="PROSITE" id="PS50928"/>
    </source>
</evidence>
<name>A0A100XWH2_9EURY</name>
<evidence type="ECO:0000256" key="1">
    <source>
        <dbReference type="ARBA" id="ARBA00004651"/>
    </source>
</evidence>
<evidence type="ECO:0000256" key="2">
    <source>
        <dbReference type="ARBA" id="ARBA00022448"/>
    </source>
</evidence>
<feature type="transmembrane region" description="Helical" evidence="7">
    <location>
        <begin position="276"/>
        <end position="301"/>
    </location>
</feature>
<dbReference type="GO" id="GO:0071916">
    <property type="term" value="F:dipeptide transmembrane transporter activity"/>
    <property type="evidence" value="ECO:0007669"/>
    <property type="project" value="TreeGrafter"/>
</dbReference>
<dbReference type="InterPro" id="IPR050366">
    <property type="entry name" value="BP-dependent_transpt_permease"/>
</dbReference>
<dbReference type="RefSeq" id="WP_058939645.1">
    <property type="nucleotide sequence ID" value="NZ_LLYW01000038.1"/>
</dbReference>
<keyword evidence="6 7" id="KW-0472">Membrane</keyword>
<accession>A0A100XWH2</accession>
<keyword evidence="10" id="KW-1185">Reference proteome</keyword>
<evidence type="ECO:0000313" key="10">
    <source>
        <dbReference type="Proteomes" id="UP000053462"/>
    </source>
</evidence>
<evidence type="ECO:0000313" key="9">
    <source>
        <dbReference type="EMBL" id="KUH32196.1"/>
    </source>
</evidence>
<dbReference type="InterPro" id="IPR035906">
    <property type="entry name" value="MetI-like_sf"/>
</dbReference>
<dbReference type="GO" id="GO:0005886">
    <property type="term" value="C:plasma membrane"/>
    <property type="evidence" value="ECO:0007669"/>
    <property type="project" value="UniProtKB-SubCell"/>
</dbReference>
<keyword evidence="2 7" id="KW-0813">Transport</keyword>
<dbReference type="PANTHER" id="PTHR43386">
    <property type="entry name" value="OLIGOPEPTIDE TRANSPORT SYSTEM PERMEASE PROTEIN APPC"/>
    <property type="match status" value="1"/>
</dbReference>
<evidence type="ECO:0000256" key="5">
    <source>
        <dbReference type="ARBA" id="ARBA00022989"/>
    </source>
</evidence>
<comment type="caution">
    <text evidence="9">The sequence shown here is derived from an EMBL/GenBank/DDBJ whole genome shotgun (WGS) entry which is preliminary data.</text>
</comment>
<dbReference type="PROSITE" id="PS50928">
    <property type="entry name" value="ABC_TM1"/>
    <property type="match status" value="1"/>
</dbReference>
<evidence type="ECO:0000256" key="7">
    <source>
        <dbReference type="RuleBase" id="RU363032"/>
    </source>
</evidence>
<keyword evidence="3" id="KW-1003">Cell membrane</keyword>
<dbReference type="CDD" id="cd06261">
    <property type="entry name" value="TM_PBP2"/>
    <property type="match status" value="1"/>
</dbReference>
<comment type="subcellular location">
    <subcellularLocation>
        <location evidence="1 7">Cell membrane</location>
        <topology evidence="1 7">Multi-pass membrane protein</topology>
    </subcellularLocation>
</comment>
<dbReference type="Gene3D" id="1.10.3720.10">
    <property type="entry name" value="MetI-like"/>
    <property type="match status" value="1"/>
</dbReference>
<dbReference type="Proteomes" id="UP000053462">
    <property type="component" value="Unassembled WGS sequence"/>
</dbReference>
<dbReference type="InterPro" id="IPR000515">
    <property type="entry name" value="MetI-like"/>
</dbReference>
<evidence type="ECO:0000256" key="6">
    <source>
        <dbReference type="ARBA" id="ARBA00023136"/>
    </source>
</evidence>
<evidence type="ECO:0000256" key="3">
    <source>
        <dbReference type="ARBA" id="ARBA00022475"/>
    </source>
</evidence>
<gene>
    <name evidence="9" type="ORF">APY94_10825</name>
</gene>
<feature type="domain" description="ABC transmembrane type-1" evidence="8">
    <location>
        <begin position="106"/>
        <end position="298"/>
    </location>
</feature>
<sequence length="317" mass="35286">MARESKLYKFKLAMRNNKFRFGFGVLLFFVVFAIIGPLFTVFLSDGLYYETIPGTNITVATYSTKTLPPMTREVLTTYTGRQVEVLHILGTDKLGKDLYALLVYGLRTSLWVAVLAAVIGTALGITIGFIAGYKGGLTDELLMMFVNIMLVIPSIVLLILVAAYLEARSPEVQAVIIGLTGWPWVARAVRSQTLSLKNREFVNLARIVGLSDLRIIFEEIMPNMISYIFMVGILQFSGAILASATLDFIGLGPTTAVSLGTILQKAIAHNALQFGWWWWFIPPGLIITLIITALFFINLGMEEAFNPRLRRECHAHR</sequence>
<organism evidence="9 10">
    <name type="scientific">Thermococcus celericrescens</name>
    <dbReference type="NCBI Taxonomy" id="227598"/>
    <lineage>
        <taxon>Archaea</taxon>
        <taxon>Methanobacteriati</taxon>
        <taxon>Methanobacteriota</taxon>
        <taxon>Thermococci</taxon>
        <taxon>Thermococcales</taxon>
        <taxon>Thermococcaceae</taxon>
        <taxon>Thermococcus</taxon>
    </lineage>
</organism>
<proteinExistence type="inferred from homology"/>
<dbReference type="AlphaFoldDB" id="A0A100XWH2"/>
<feature type="transmembrane region" description="Helical" evidence="7">
    <location>
        <begin position="110"/>
        <end position="133"/>
    </location>
</feature>
<reference evidence="9 10" key="1">
    <citation type="submission" date="2015-10" db="EMBL/GenBank/DDBJ databases">
        <title>Draft genome sequence of Thermococcus celericrescens strain DSM 17994.</title>
        <authorList>
            <person name="Hong S.-J."/>
            <person name="Park C.-E."/>
            <person name="Shin J.-H."/>
        </authorList>
    </citation>
    <scope>NUCLEOTIDE SEQUENCE [LARGE SCALE GENOMIC DNA]</scope>
    <source>
        <strain evidence="9 10">DSM 17994</strain>
    </source>
</reference>
<dbReference type="PANTHER" id="PTHR43386:SF1">
    <property type="entry name" value="D,D-DIPEPTIDE TRANSPORT SYSTEM PERMEASE PROTEIN DDPC-RELATED"/>
    <property type="match status" value="1"/>
</dbReference>
<feature type="transmembrane region" description="Helical" evidence="7">
    <location>
        <begin position="171"/>
        <end position="189"/>
    </location>
</feature>
<keyword evidence="5 7" id="KW-1133">Transmembrane helix</keyword>
<protein>
    <submittedName>
        <fullName evidence="9">Peptide ABC transporter permease</fullName>
    </submittedName>
</protein>
<dbReference type="STRING" id="227598.APY94_10825"/>
<dbReference type="EMBL" id="LLYW01000038">
    <property type="protein sequence ID" value="KUH32196.1"/>
    <property type="molecule type" value="Genomic_DNA"/>
</dbReference>
<dbReference type="OrthoDB" id="312811at2157"/>
<evidence type="ECO:0000256" key="4">
    <source>
        <dbReference type="ARBA" id="ARBA00022692"/>
    </source>
</evidence>